<dbReference type="GO" id="GO:0051537">
    <property type="term" value="F:2 iron, 2 sulfur cluster binding"/>
    <property type="evidence" value="ECO:0007669"/>
    <property type="project" value="UniProtKB-KW"/>
</dbReference>
<dbReference type="SUPFAM" id="SSF102114">
    <property type="entry name" value="Radical SAM enzymes"/>
    <property type="match status" value="1"/>
</dbReference>
<dbReference type="SFLD" id="SFLDS00029">
    <property type="entry name" value="Radical_SAM"/>
    <property type="match status" value="1"/>
</dbReference>
<dbReference type="PANTHER" id="PTHR22976:SF2">
    <property type="entry name" value="BIOTIN SYNTHASE, MITOCHONDRIAL"/>
    <property type="match status" value="1"/>
</dbReference>
<keyword evidence="16" id="KW-1185">Reference proteome</keyword>
<keyword evidence="11 13" id="KW-0411">Iron-sulfur</keyword>
<comment type="function">
    <text evidence="13">Catalyzes the conversion of dethiobiotin (DTB) to biotin by the insertion of a sulfur atom into dethiobiotin via a radical-based mechanism.</text>
</comment>
<feature type="binding site" evidence="13 14">
    <location>
        <position position="136"/>
    </location>
    <ligand>
        <name>[2Fe-2S] cluster</name>
        <dbReference type="ChEBI" id="CHEBI:190135"/>
    </ligand>
</feature>
<evidence type="ECO:0000256" key="6">
    <source>
        <dbReference type="ARBA" id="ARBA00022691"/>
    </source>
</evidence>
<dbReference type="PANTHER" id="PTHR22976">
    <property type="entry name" value="BIOTIN SYNTHASE"/>
    <property type="match status" value="1"/>
</dbReference>
<comment type="catalytic activity">
    <reaction evidence="12 13">
        <text>(4R,5S)-dethiobiotin + (sulfur carrier)-SH + 2 reduced [2Fe-2S]-[ferredoxin] + 2 S-adenosyl-L-methionine = (sulfur carrier)-H + biotin + 2 5'-deoxyadenosine + 2 L-methionine + 2 oxidized [2Fe-2S]-[ferredoxin]</text>
        <dbReference type="Rhea" id="RHEA:22060"/>
        <dbReference type="Rhea" id="RHEA-COMP:10000"/>
        <dbReference type="Rhea" id="RHEA-COMP:10001"/>
        <dbReference type="Rhea" id="RHEA-COMP:14737"/>
        <dbReference type="Rhea" id="RHEA-COMP:14739"/>
        <dbReference type="ChEBI" id="CHEBI:17319"/>
        <dbReference type="ChEBI" id="CHEBI:29917"/>
        <dbReference type="ChEBI" id="CHEBI:33737"/>
        <dbReference type="ChEBI" id="CHEBI:33738"/>
        <dbReference type="ChEBI" id="CHEBI:57586"/>
        <dbReference type="ChEBI" id="CHEBI:57844"/>
        <dbReference type="ChEBI" id="CHEBI:59789"/>
        <dbReference type="ChEBI" id="CHEBI:64428"/>
        <dbReference type="ChEBI" id="CHEBI:149473"/>
        <dbReference type="EC" id="2.8.1.6"/>
    </reaction>
</comment>
<evidence type="ECO:0000256" key="8">
    <source>
        <dbReference type="ARBA" id="ARBA00022723"/>
    </source>
</evidence>
<feature type="binding site" evidence="13 14">
    <location>
        <position position="59"/>
    </location>
    <ligand>
        <name>[4Fe-4S] cluster</name>
        <dbReference type="ChEBI" id="CHEBI:49883"/>
        <note>4Fe-4S-S-AdoMet</note>
    </ligand>
</feature>
<dbReference type="OrthoDB" id="9786826at2"/>
<comment type="cofactor">
    <cofactor evidence="14">
        <name>[2Fe-2S] cluster</name>
        <dbReference type="ChEBI" id="CHEBI:190135"/>
    </cofactor>
    <text evidence="14">Binds 1 [2Fe-2S] cluster. The cluster is coordinated with 3 cysteines and 1 arginine.</text>
</comment>
<feature type="binding site" evidence="13 14">
    <location>
        <position position="196"/>
    </location>
    <ligand>
        <name>[2Fe-2S] cluster</name>
        <dbReference type="ChEBI" id="CHEBI:190135"/>
    </ligand>
</feature>
<organism evidence="15 16">
    <name type="scientific">Haematobacter massiliensis</name>
    <dbReference type="NCBI Taxonomy" id="195105"/>
    <lineage>
        <taxon>Bacteria</taxon>
        <taxon>Pseudomonadati</taxon>
        <taxon>Pseudomonadota</taxon>
        <taxon>Alphaproteobacteria</taxon>
        <taxon>Rhodobacterales</taxon>
        <taxon>Paracoccaceae</taxon>
        <taxon>Haematobacter</taxon>
    </lineage>
</organism>
<dbReference type="RefSeq" id="WP_035714096.1">
    <property type="nucleotide sequence ID" value="NZ_CAMIFG010000117.1"/>
</dbReference>
<dbReference type="InterPro" id="IPR006638">
    <property type="entry name" value="Elp3/MiaA/NifB-like_rSAM"/>
</dbReference>
<evidence type="ECO:0000256" key="7">
    <source>
        <dbReference type="ARBA" id="ARBA00022714"/>
    </source>
</evidence>
<dbReference type="eggNOG" id="COG0502">
    <property type="taxonomic scope" value="Bacteria"/>
</dbReference>
<dbReference type="UniPathway" id="UPA00078">
    <property type="reaction ID" value="UER00162"/>
</dbReference>
<dbReference type="Pfam" id="PF04055">
    <property type="entry name" value="Radical_SAM"/>
    <property type="match status" value="1"/>
</dbReference>
<dbReference type="AlphaFoldDB" id="A0A086XWE3"/>
<dbReference type="InterPro" id="IPR007197">
    <property type="entry name" value="rSAM"/>
</dbReference>
<keyword evidence="6 13" id="KW-0949">S-adenosyl-L-methionine</keyword>
<dbReference type="CDD" id="cd01335">
    <property type="entry name" value="Radical_SAM"/>
    <property type="match status" value="1"/>
</dbReference>
<dbReference type="SFLD" id="SFLDG01278">
    <property type="entry name" value="biotin_synthase_like"/>
    <property type="match status" value="1"/>
</dbReference>
<evidence type="ECO:0000256" key="11">
    <source>
        <dbReference type="ARBA" id="ARBA00023014"/>
    </source>
</evidence>
<dbReference type="SFLD" id="SFLDG01060">
    <property type="entry name" value="BATS_domain_containing"/>
    <property type="match status" value="1"/>
</dbReference>
<name>A0A086XWE3_9RHOB</name>
<keyword evidence="4 13" id="KW-0004">4Fe-4S</keyword>
<keyword evidence="5 13" id="KW-0808">Transferase</keyword>
<comment type="subunit">
    <text evidence="13">Homodimer.</text>
</comment>
<evidence type="ECO:0000256" key="2">
    <source>
        <dbReference type="ARBA" id="ARBA00010765"/>
    </source>
</evidence>
<dbReference type="SFLD" id="SFLDF00272">
    <property type="entry name" value="biotin_synthase"/>
    <property type="match status" value="1"/>
</dbReference>
<evidence type="ECO:0000256" key="13">
    <source>
        <dbReference type="HAMAP-Rule" id="MF_01694"/>
    </source>
</evidence>
<evidence type="ECO:0000256" key="12">
    <source>
        <dbReference type="ARBA" id="ARBA00051157"/>
    </source>
</evidence>
<evidence type="ECO:0000256" key="14">
    <source>
        <dbReference type="PIRSR" id="PIRSR001619-1"/>
    </source>
</evidence>
<dbReference type="SMART" id="SM00876">
    <property type="entry name" value="BATS"/>
    <property type="match status" value="1"/>
</dbReference>
<dbReference type="Pfam" id="PF06968">
    <property type="entry name" value="BATS"/>
    <property type="match status" value="1"/>
</dbReference>
<sequence>MDTSASSALRHDWKTDEILALHELPLLELVGMANAAHRAHHDPNRLQKASLLSIKTGGCPENCAYCPQSAHHRDVELTRERLMDPAKVIDMAATARSAGAERFCMGAAWRQVRDGRDFDAVVEMVAGVRALGMEACVTLGMLKPHQAERLAEVGLTAYNHNLDTSPEFYGKIITTRTYQDRLDTLATVRSYGIELCCGGIIGMGESVRDRASMLQTLATMVPHPESVPINALVPVAGTPLAGRAPIDPLELVRMVATARLVMPASIVRLSAGRSSLNREAQILCLIAGANSIFYGDTLLTTPNAGIGEDAELIAAISTPFRAGDLSSKENPSHQTRAEA</sequence>
<keyword evidence="7 13" id="KW-0001">2Fe-2S</keyword>
<dbReference type="GO" id="GO:0004076">
    <property type="term" value="F:biotin synthase activity"/>
    <property type="evidence" value="ECO:0007669"/>
    <property type="project" value="UniProtKB-UniRule"/>
</dbReference>
<evidence type="ECO:0000256" key="1">
    <source>
        <dbReference type="ARBA" id="ARBA00004942"/>
    </source>
</evidence>
<dbReference type="PIRSF" id="PIRSF001619">
    <property type="entry name" value="Biotin_synth"/>
    <property type="match status" value="1"/>
</dbReference>
<evidence type="ECO:0000256" key="9">
    <source>
        <dbReference type="ARBA" id="ARBA00022756"/>
    </source>
</evidence>
<feature type="binding site" evidence="13 14">
    <location>
        <position position="63"/>
    </location>
    <ligand>
        <name>[4Fe-4S] cluster</name>
        <dbReference type="ChEBI" id="CHEBI:49883"/>
        <note>4Fe-4S-S-AdoMet</note>
    </ligand>
</feature>
<dbReference type="HAMAP" id="MF_01694">
    <property type="entry name" value="BioB"/>
    <property type="match status" value="1"/>
</dbReference>
<evidence type="ECO:0000256" key="10">
    <source>
        <dbReference type="ARBA" id="ARBA00023004"/>
    </source>
</evidence>
<dbReference type="GO" id="GO:0051539">
    <property type="term" value="F:4 iron, 4 sulfur cluster binding"/>
    <property type="evidence" value="ECO:0007669"/>
    <property type="project" value="UniProtKB-KW"/>
</dbReference>
<feature type="binding site" evidence="13 14">
    <location>
        <position position="268"/>
    </location>
    <ligand>
        <name>[2Fe-2S] cluster</name>
        <dbReference type="ChEBI" id="CHEBI:190135"/>
    </ligand>
</feature>
<keyword evidence="8 13" id="KW-0479">Metal-binding</keyword>
<evidence type="ECO:0000256" key="3">
    <source>
        <dbReference type="ARBA" id="ARBA00012236"/>
    </source>
</evidence>
<comment type="caution">
    <text evidence="15">The sequence shown here is derived from an EMBL/GenBank/DDBJ whole genome shotgun (WGS) entry which is preliminary data.</text>
</comment>
<comment type="similarity">
    <text evidence="2 13">Belongs to the radical SAM superfamily. Biotin synthase family.</text>
</comment>
<dbReference type="InterPro" id="IPR024177">
    <property type="entry name" value="Biotin_synthase"/>
</dbReference>
<dbReference type="InterPro" id="IPR058240">
    <property type="entry name" value="rSAM_sf"/>
</dbReference>
<dbReference type="EMBL" id="JGYG01000016">
    <property type="protein sequence ID" value="KFI26343.1"/>
    <property type="molecule type" value="Genomic_DNA"/>
</dbReference>
<dbReference type="EC" id="2.8.1.6" evidence="3 13"/>
<dbReference type="GO" id="GO:0005506">
    <property type="term" value="F:iron ion binding"/>
    <property type="evidence" value="ECO:0007669"/>
    <property type="project" value="UniProtKB-UniRule"/>
</dbReference>
<evidence type="ECO:0000313" key="16">
    <source>
        <dbReference type="Proteomes" id="UP000028826"/>
    </source>
</evidence>
<dbReference type="SMART" id="SM00729">
    <property type="entry name" value="Elp3"/>
    <property type="match status" value="1"/>
</dbReference>
<reference evidence="15 16" key="1">
    <citation type="submission" date="2014-03" db="EMBL/GenBank/DDBJ databases">
        <title>Genome of Haematobacter massiliensis CCUG 47968.</title>
        <authorList>
            <person name="Wang D."/>
            <person name="Wang G."/>
        </authorList>
    </citation>
    <scope>NUCLEOTIDE SEQUENCE [LARGE SCALE GENOMIC DNA]</scope>
    <source>
        <strain evidence="15 16">CCUG 47968</strain>
    </source>
</reference>
<proteinExistence type="inferred from homology"/>
<dbReference type="NCBIfam" id="TIGR00433">
    <property type="entry name" value="bioB"/>
    <property type="match status" value="1"/>
</dbReference>
<keyword evidence="9 13" id="KW-0093">Biotin biosynthesis</keyword>
<dbReference type="InterPro" id="IPR010722">
    <property type="entry name" value="BATS_dom"/>
</dbReference>
<dbReference type="STRING" id="195105.CN97_03190"/>
<gene>
    <name evidence="13" type="primary">bioB</name>
    <name evidence="15" type="ORF">CN97_03190</name>
</gene>
<protein>
    <recommendedName>
        <fullName evidence="3 13">Biotin synthase</fullName>
        <ecNumber evidence="3 13">2.8.1.6</ecNumber>
    </recommendedName>
</protein>
<feature type="binding site" evidence="13 14">
    <location>
        <position position="104"/>
    </location>
    <ligand>
        <name>[2Fe-2S] cluster</name>
        <dbReference type="ChEBI" id="CHEBI:190135"/>
    </ligand>
</feature>
<evidence type="ECO:0000256" key="4">
    <source>
        <dbReference type="ARBA" id="ARBA00022485"/>
    </source>
</evidence>
<dbReference type="InterPro" id="IPR013785">
    <property type="entry name" value="Aldolase_TIM"/>
</dbReference>
<comment type="cofactor">
    <cofactor evidence="13 14">
        <name>[4Fe-4S] cluster</name>
        <dbReference type="ChEBI" id="CHEBI:49883"/>
    </cofactor>
    <text evidence="13 14">Binds 1 [4Fe-4S] cluster. The cluster is coordinated with 3 cysteines and an exchangeable S-adenosyl-L-methionine.</text>
</comment>
<keyword evidence="10 13" id="KW-0408">Iron</keyword>
<dbReference type="GO" id="GO:0009102">
    <property type="term" value="P:biotin biosynthetic process"/>
    <property type="evidence" value="ECO:0007669"/>
    <property type="project" value="UniProtKB-UniRule"/>
</dbReference>
<evidence type="ECO:0000313" key="15">
    <source>
        <dbReference type="EMBL" id="KFI26343.1"/>
    </source>
</evidence>
<accession>A0A086XWE3</accession>
<dbReference type="Proteomes" id="UP000028826">
    <property type="component" value="Unassembled WGS sequence"/>
</dbReference>
<dbReference type="InterPro" id="IPR002684">
    <property type="entry name" value="Biotin_synth/BioAB"/>
</dbReference>
<feature type="binding site" evidence="13 14">
    <location>
        <position position="66"/>
    </location>
    <ligand>
        <name>[4Fe-4S] cluster</name>
        <dbReference type="ChEBI" id="CHEBI:49883"/>
        <note>4Fe-4S-S-AdoMet</note>
    </ligand>
</feature>
<comment type="cofactor">
    <cofactor evidence="13">
        <name>[2Fe-2S] cluster</name>
        <dbReference type="ChEBI" id="CHEBI:190135"/>
    </cofactor>
    <text evidence="13">Binds 1 [2Fe-2S] cluster. The cluster is coordinated with 3 cysteines and 1 arginine.</text>
</comment>
<comment type="pathway">
    <text evidence="1 13">Cofactor biosynthesis; biotin biosynthesis; biotin from 7,8-diaminononanoate: step 2/2.</text>
</comment>
<dbReference type="PROSITE" id="PS51918">
    <property type="entry name" value="RADICAL_SAM"/>
    <property type="match status" value="1"/>
</dbReference>
<evidence type="ECO:0000256" key="5">
    <source>
        <dbReference type="ARBA" id="ARBA00022679"/>
    </source>
</evidence>
<dbReference type="Gene3D" id="3.20.20.70">
    <property type="entry name" value="Aldolase class I"/>
    <property type="match status" value="1"/>
</dbReference>